<protein>
    <recommendedName>
        <fullName evidence="4">Zn(2)-C6 fungal-type domain-containing protein</fullName>
    </recommendedName>
</protein>
<accession>A0A6G1G566</accession>
<dbReference type="GO" id="GO:0005634">
    <property type="term" value="C:nucleus"/>
    <property type="evidence" value="ECO:0007669"/>
    <property type="project" value="TreeGrafter"/>
</dbReference>
<dbReference type="Pfam" id="PF00172">
    <property type="entry name" value="Zn_clus"/>
    <property type="match status" value="1"/>
</dbReference>
<evidence type="ECO:0000256" key="3">
    <source>
        <dbReference type="SAM" id="MobiDB-lite"/>
    </source>
</evidence>
<name>A0A6G1G566_9PEZI</name>
<dbReference type="Gene3D" id="4.10.240.10">
    <property type="entry name" value="Zn(2)-C6 fungal-type DNA-binding domain"/>
    <property type="match status" value="1"/>
</dbReference>
<organism evidence="5">
    <name type="scientific">Eremomyces bilateralis CBS 781.70</name>
    <dbReference type="NCBI Taxonomy" id="1392243"/>
    <lineage>
        <taxon>Eukaryota</taxon>
        <taxon>Fungi</taxon>
        <taxon>Dikarya</taxon>
        <taxon>Ascomycota</taxon>
        <taxon>Pezizomycotina</taxon>
        <taxon>Dothideomycetes</taxon>
        <taxon>Dothideomycetes incertae sedis</taxon>
        <taxon>Eremomycetales</taxon>
        <taxon>Eremomycetaceae</taxon>
        <taxon>Eremomyces</taxon>
    </lineage>
</organism>
<dbReference type="CDD" id="cd12148">
    <property type="entry name" value="fungal_TF_MHR"/>
    <property type="match status" value="1"/>
</dbReference>
<evidence type="ECO:0000313" key="7">
    <source>
        <dbReference type="RefSeq" id="XP_033534712.1"/>
    </source>
</evidence>
<keyword evidence="6" id="KW-1185">Reference proteome</keyword>
<evidence type="ECO:0000313" key="5">
    <source>
        <dbReference type="EMBL" id="KAF1813081.1"/>
    </source>
</evidence>
<evidence type="ECO:0000256" key="1">
    <source>
        <dbReference type="ARBA" id="ARBA00022723"/>
    </source>
</evidence>
<dbReference type="Proteomes" id="UP000504638">
    <property type="component" value="Unplaced"/>
</dbReference>
<proteinExistence type="predicted"/>
<dbReference type="OrthoDB" id="2264294at2759"/>
<feature type="compositionally biased region" description="Polar residues" evidence="3">
    <location>
        <begin position="97"/>
        <end position="107"/>
    </location>
</feature>
<dbReference type="InterPro" id="IPR050797">
    <property type="entry name" value="Carb_Metab_Trans_Reg"/>
</dbReference>
<dbReference type="SUPFAM" id="SSF57701">
    <property type="entry name" value="Zn2/Cys6 DNA-binding domain"/>
    <property type="match status" value="1"/>
</dbReference>
<dbReference type="InterPro" id="IPR036864">
    <property type="entry name" value="Zn2-C6_fun-type_DNA-bd_sf"/>
</dbReference>
<dbReference type="SMART" id="SM00906">
    <property type="entry name" value="Fungal_trans"/>
    <property type="match status" value="1"/>
</dbReference>
<dbReference type="GO" id="GO:0003677">
    <property type="term" value="F:DNA binding"/>
    <property type="evidence" value="ECO:0007669"/>
    <property type="project" value="InterPro"/>
</dbReference>
<dbReference type="RefSeq" id="XP_033534712.1">
    <property type="nucleotide sequence ID" value="XM_033676344.1"/>
</dbReference>
<reference evidence="7" key="2">
    <citation type="submission" date="2020-04" db="EMBL/GenBank/DDBJ databases">
        <authorList>
            <consortium name="NCBI Genome Project"/>
        </authorList>
    </citation>
    <scope>NUCLEOTIDE SEQUENCE</scope>
    <source>
        <strain evidence="7">CBS 781.70</strain>
    </source>
</reference>
<dbReference type="PANTHER" id="PTHR31668">
    <property type="entry name" value="GLUCOSE TRANSPORT TRANSCRIPTION REGULATOR RGT1-RELATED-RELATED"/>
    <property type="match status" value="1"/>
</dbReference>
<dbReference type="CDD" id="cd00067">
    <property type="entry name" value="GAL4"/>
    <property type="match status" value="1"/>
</dbReference>
<evidence type="ECO:0000256" key="2">
    <source>
        <dbReference type="ARBA" id="ARBA00023242"/>
    </source>
</evidence>
<dbReference type="InterPro" id="IPR007219">
    <property type="entry name" value="XnlR_reg_dom"/>
</dbReference>
<dbReference type="GO" id="GO:0000981">
    <property type="term" value="F:DNA-binding transcription factor activity, RNA polymerase II-specific"/>
    <property type="evidence" value="ECO:0007669"/>
    <property type="project" value="InterPro"/>
</dbReference>
<feature type="region of interest" description="Disordered" evidence="3">
    <location>
        <begin position="1"/>
        <end position="30"/>
    </location>
</feature>
<reference evidence="7" key="3">
    <citation type="submission" date="2025-04" db="UniProtKB">
        <authorList>
            <consortium name="RefSeq"/>
        </authorList>
    </citation>
    <scope>IDENTIFICATION</scope>
    <source>
        <strain evidence="7">CBS 781.70</strain>
    </source>
</reference>
<dbReference type="AlphaFoldDB" id="A0A6G1G566"/>
<reference evidence="5 7" key="1">
    <citation type="submission" date="2020-01" db="EMBL/GenBank/DDBJ databases">
        <authorList>
            <consortium name="DOE Joint Genome Institute"/>
            <person name="Haridas S."/>
            <person name="Albert R."/>
            <person name="Binder M."/>
            <person name="Bloem J."/>
            <person name="Labutti K."/>
            <person name="Salamov A."/>
            <person name="Andreopoulos B."/>
            <person name="Baker S.E."/>
            <person name="Barry K."/>
            <person name="Bills G."/>
            <person name="Bluhm B.H."/>
            <person name="Cannon C."/>
            <person name="Castanera R."/>
            <person name="Culley D.E."/>
            <person name="Daum C."/>
            <person name="Ezra D."/>
            <person name="Gonzalez J.B."/>
            <person name="Henrissat B."/>
            <person name="Kuo A."/>
            <person name="Liang C."/>
            <person name="Lipzen A."/>
            <person name="Lutzoni F."/>
            <person name="Magnuson J."/>
            <person name="Mondo S."/>
            <person name="Nolan M."/>
            <person name="Ohm R."/>
            <person name="Pangilinan J."/>
            <person name="Park H.-J."/>
            <person name="Ramirez L."/>
            <person name="Alfaro M."/>
            <person name="Sun H."/>
            <person name="Tritt A."/>
            <person name="Yoshinaga Y."/>
            <person name="Zwiers L.-H."/>
            <person name="Turgeon B.G."/>
            <person name="Goodwin S.B."/>
            <person name="Spatafora J.W."/>
            <person name="Crous P.W."/>
            <person name="Grigoriev I.V."/>
        </authorList>
    </citation>
    <scope>NUCLEOTIDE SEQUENCE</scope>
    <source>
        <strain evidence="5 7">CBS 781.70</strain>
    </source>
</reference>
<evidence type="ECO:0000313" key="6">
    <source>
        <dbReference type="Proteomes" id="UP000504638"/>
    </source>
</evidence>
<dbReference type="InterPro" id="IPR001138">
    <property type="entry name" value="Zn2Cys6_DnaBD"/>
</dbReference>
<gene>
    <name evidence="5 7" type="ORF">P152DRAFT_396254</name>
</gene>
<feature type="region of interest" description="Disordered" evidence="3">
    <location>
        <begin position="63"/>
        <end position="107"/>
    </location>
</feature>
<dbReference type="SMART" id="SM00066">
    <property type="entry name" value="GAL4"/>
    <property type="match status" value="1"/>
</dbReference>
<dbReference type="PROSITE" id="PS50048">
    <property type="entry name" value="ZN2_CY6_FUNGAL_2"/>
    <property type="match status" value="1"/>
</dbReference>
<dbReference type="GeneID" id="54416914"/>
<sequence>MASRVERDNSGLLVTTASRNALSSRPRRPCDACRKRKSRCELHEGEPECVLCQFHHQPCTFLEDPQPRKKRRVSKSPISENGVKSPNDPLSGHGQESRSIGSQPGPVSNAIRQQHLVEDYATLKGPSLLKQTLGLQNHRHSALVTASSVFDPKLLELGGFQSIEDIAIGSSVLRKVADRVGFLLTPDHGTRNCDQEVDDLDSIGTIVSPHGQALINIYFRIVHPSFPVLHKKVFLEKYSRTHREFSPPLLAAVCILALNWWTYSSELALLPKPDLPRLEEIALKAMGDVVHRPKLSMIQAGLLLLQRPNGESWLLVSNLVALGQELGLHLDCSHWQIPPWEKGLRKRLAWALYMQDKWGCLVHGRPSHITDEDWDVTELTEVDFPERAADEDNEEGSTEMEKGRVLFWKMIDLARILADILSSFYSLKADAELRRNLKIDWLLEHAKPIQLQLKAWFTTLPEDLKLANVAIRKLSSTGYLHLAYYATEIALHRRLIFYLSTEHDPALIQICRAAAHTRLVNALRFVNSLRPEHLQSFWYSASAYNFALIATFIGLLWATSETNEAAAIYREKLDEYRWDITAFKQERGNLRAGHQFGDDEYLRFGQGDSG</sequence>
<feature type="compositionally biased region" description="Polar residues" evidence="3">
    <location>
        <begin position="12"/>
        <end position="23"/>
    </location>
</feature>
<dbReference type="PANTHER" id="PTHR31668:SF4">
    <property type="entry name" value="TRANSCRIPTIONAL ACTIVATOR PROTEIN DAL81"/>
    <property type="match status" value="1"/>
</dbReference>
<dbReference type="GO" id="GO:0006351">
    <property type="term" value="P:DNA-templated transcription"/>
    <property type="evidence" value="ECO:0007669"/>
    <property type="project" value="InterPro"/>
</dbReference>
<dbReference type="PROSITE" id="PS00463">
    <property type="entry name" value="ZN2_CY6_FUNGAL_1"/>
    <property type="match status" value="1"/>
</dbReference>
<dbReference type="EMBL" id="ML975156">
    <property type="protein sequence ID" value="KAF1813081.1"/>
    <property type="molecule type" value="Genomic_DNA"/>
</dbReference>
<dbReference type="GO" id="GO:0008270">
    <property type="term" value="F:zinc ion binding"/>
    <property type="evidence" value="ECO:0007669"/>
    <property type="project" value="InterPro"/>
</dbReference>
<feature type="domain" description="Zn(2)-C6 fungal-type" evidence="4">
    <location>
        <begin position="29"/>
        <end position="61"/>
    </location>
</feature>
<dbReference type="GO" id="GO:0001080">
    <property type="term" value="P:nitrogen catabolite activation of transcription from RNA polymerase II promoter"/>
    <property type="evidence" value="ECO:0007669"/>
    <property type="project" value="TreeGrafter"/>
</dbReference>
<evidence type="ECO:0000259" key="4">
    <source>
        <dbReference type="PROSITE" id="PS50048"/>
    </source>
</evidence>
<keyword evidence="2" id="KW-0539">Nucleus</keyword>
<keyword evidence="1" id="KW-0479">Metal-binding</keyword>
<dbReference type="Pfam" id="PF04082">
    <property type="entry name" value="Fungal_trans"/>
    <property type="match status" value="1"/>
</dbReference>